<feature type="domain" description="DUF7702" evidence="2">
    <location>
        <begin position="6"/>
        <end position="132"/>
    </location>
</feature>
<feature type="transmembrane region" description="Helical" evidence="1">
    <location>
        <begin position="79"/>
        <end position="99"/>
    </location>
</feature>
<reference evidence="3" key="2">
    <citation type="submission" date="2023-06" db="EMBL/GenBank/DDBJ databases">
        <authorList>
            <consortium name="Lawrence Berkeley National Laboratory"/>
            <person name="Haridas S."/>
            <person name="Hensen N."/>
            <person name="Bonometti L."/>
            <person name="Westerberg I."/>
            <person name="Brannstrom I.O."/>
            <person name="Guillou S."/>
            <person name="Cros-Aarteil S."/>
            <person name="Calhoun S."/>
            <person name="Kuo A."/>
            <person name="Mondo S."/>
            <person name="Pangilinan J."/>
            <person name="Riley R."/>
            <person name="LaButti K."/>
            <person name="Andreopoulos B."/>
            <person name="Lipzen A."/>
            <person name="Chen C."/>
            <person name="Yanf M."/>
            <person name="Daum C."/>
            <person name="Ng V."/>
            <person name="Clum A."/>
            <person name="Steindorff A."/>
            <person name="Ohm R."/>
            <person name="Martin F."/>
            <person name="Silar P."/>
            <person name="Natvig D."/>
            <person name="Lalanne C."/>
            <person name="Gautier V."/>
            <person name="Ament-velasquez S.L."/>
            <person name="Kruys A."/>
            <person name="Hutchinson M.I."/>
            <person name="Powell A.J."/>
            <person name="Barry K."/>
            <person name="Miller A.N."/>
            <person name="Grigoriev I.V."/>
            <person name="Debuchy R."/>
            <person name="Gladieux P."/>
            <person name="Thoren M.H."/>
            <person name="Johannesson H."/>
        </authorList>
    </citation>
    <scope>NUCLEOTIDE SEQUENCE</scope>
    <source>
        <strain evidence="3">CBS 232.78</strain>
    </source>
</reference>
<dbReference type="EMBL" id="JAULSW010000003">
    <property type="protein sequence ID" value="KAK3386806.1"/>
    <property type="molecule type" value="Genomic_DNA"/>
</dbReference>
<dbReference type="PANTHER" id="PTHR42109:SF2">
    <property type="entry name" value="INTEGRAL MEMBRANE PROTEIN"/>
    <property type="match status" value="1"/>
</dbReference>
<dbReference type="Proteomes" id="UP001285441">
    <property type="component" value="Unassembled WGS sequence"/>
</dbReference>
<dbReference type="InterPro" id="IPR056119">
    <property type="entry name" value="DUF7702"/>
</dbReference>
<evidence type="ECO:0000259" key="2">
    <source>
        <dbReference type="Pfam" id="PF24800"/>
    </source>
</evidence>
<keyword evidence="1" id="KW-1133">Transmembrane helix</keyword>
<sequence length="208" mass="22421">MIDDAQGIVSIVELVLNVPSLILALIICARHGSSRSSGWIYTVLLCLVRMVGASCHLLTYSNSSTRLIKATLIIEEIGLSPLLLAALGLISRFIDWVNIGSAHTRLDVAHFRILQLLILLATVLCVVGGTSTKPGPDGASERAIAVSVALALPFTAIRLTFLVLVTFLHNDTFRLLHGSLGARIAMVPIPEHIVIDSWTFTVSIPPRK</sequence>
<evidence type="ECO:0000313" key="3">
    <source>
        <dbReference type="EMBL" id="KAK3386806.1"/>
    </source>
</evidence>
<keyword evidence="1" id="KW-0472">Membrane</keyword>
<comment type="caution">
    <text evidence="3">The sequence shown here is derived from an EMBL/GenBank/DDBJ whole genome shotgun (WGS) entry which is preliminary data.</text>
</comment>
<gene>
    <name evidence="3" type="ORF">B0H63DRAFT_540891</name>
</gene>
<accession>A0AAE0NSD7</accession>
<feature type="transmembrane region" description="Helical" evidence="1">
    <location>
        <begin position="143"/>
        <end position="168"/>
    </location>
</feature>
<organism evidence="3 4">
    <name type="scientific">Podospora didyma</name>
    <dbReference type="NCBI Taxonomy" id="330526"/>
    <lineage>
        <taxon>Eukaryota</taxon>
        <taxon>Fungi</taxon>
        <taxon>Dikarya</taxon>
        <taxon>Ascomycota</taxon>
        <taxon>Pezizomycotina</taxon>
        <taxon>Sordariomycetes</taxon>
        <taxon>Sordariomycetidae</taxon>
        <taxon>Sordariales</taxon>
        <taxon>Podosporaceae</taxon>
        <taxon>Podospora</taxon>
    </lineage>
</organism>
<proteinExistence type="predicted"/>
<dbReference type="AlphaFoldDB" id="A0AAE0NSD7"/>
<keyword evidence="1" id="KW-0812">Transmembrane</keyword>
<dbReference type="Pfam" id="PF24800">
    <property type="entry name" value="DUF7702"/>
    <property type="match status" value="2"/>
</dbReference>
<name>A0AAE0NSD7_9PEZI</name>
<protein>
    <recommendedName>
        <fullName evidence="2">DUF7702 domain-containing protein</fullName>
    </recommendedName>
</protein>
<dbReference type="PANTHER" id="PTHR42109">
    <property type="entry name" value="UNPLACED GENOMIC SCAFFOLD UM_SCAF_CONTIG_1.265, WHOLE GENOME SHOTGUN SEQUENCE"/>
    <property type="match status" value="1"/>
</dbReference>
<feature type="domain" description="DUF7702" evidence="2">
    <location>
        <begin position="140"/>
        <end position="195"/>
    </location>
</feature>
<reference evidence="3" key="1">
    <citation type="journal article" date="2023" name="Mol. Phylogenet. Evol.">
        <title>Genome-scale phylogeny and comparative genomics of the fungal order Sordariales.</title>
        <authorList>
            <person name="Hensen N."/>
            <person name="Bonometti L."/>
            <person name="Westerberg I."/>
            <person name="Brannstrom I.O."/>
            <person name="Guillou S."/>
            <person name="Cros-Aarteil S."/>
            <person name="Calhoun S."/>
            <person name="Haridas S."/>
            <person name="Kuo A."/>
            <person name="Mondo S."/>
            <person name="Pangilinan J."/>
            <person name="Riley R."/>
            <person name="LaButti K."/>
            <person name="Andreopoulos B."/>
            <person name="Lipzen A."/>
            <person name="Chen C."/>
            <person name="Yan M."/>
            <person name="Daum C."/>
            <person name="Ng V."/>
            <person name="Clum A."/>
            <person name="Steindorff A."/>
            <person name="Ohm R.A."/>
            <person name="Martin F."/>
            <person name="Silar P."/>
            <person name="Natvig D.O."/>
            <person name="Lalanne C."/>
            <person name="Gautier V."/>
            <person name="Ament-Velasquez S.L."/>
            <person name="Kruys A."/>
            <person name="Hutchinson M.I."/>
            <person name="Powell A.J."/>
            <person name="Barry K."/>
            <person name="Miller A.N."/>
            <person name="Grigoriev I.V."/>
            <person name="Debuchy R."/>
            <person name="Gladieux P."/>
            <person name="Hiltunen Thoren M."/>
            <person name="Johannesson H."/>
        </authorList>
    </citation>
    <scope>NUCLEOTIDE SEQUENCE</scope>
    <source>
        <strain evidence="3">CBS 232.78</strain>
    </source>
</reference>
<feature type="transmembrane region" description="Helical" evidence="1">
    <location>
        <begin position="6"/>
        <end position="27"/>
    </location>
</feature>
<evidence type="ECO:0000256" key="1">
    <source>
        <dbReference type="SAM" id="Phobius"/>
    </source>
</evidence>
<evidence type="ECO:0000313" key="4">
    <source>
        <dbReference type="Proteomes" id="UP001285441"/>
    </source>
</evidence>
<feature type="transmembrane region" description="Helical" evidence="1">
    <location>
        <begin position="39"/>
        <end position="59"/>
    </location>
</feature>
<feature type="transmembrane region" description="Helical" evidence="1">
    <location>
        <begin position="111"/>
        <end position="131"/>
    </location>
</feature>
<keyword evidence="4" id="KW-1185">Reference proteome</keyword>